<accession>A0AA47L5H3</accession>
<evidence type="ECO:0000313" key="1">
    <source>
        <dbReference type="EMBL" id="WAT89051.1"/>
    </source>
</evidence>
<dbReference type="Proteomes" id="UP001156560">
    <property type="component" value="Chromosome 1"/>
</dbReference>
<name>A0AA47L5H3_VIBPH</name>
<dbReference type="Gene3D" id="1.20.120.330">
    <property type="entry name" value="Nucleotidyltransferases domain 2"/>
    <property type="match status" value="1"/>
</dbReference>
<protein>
    <submittedName>
        <fullName evidence="1">Uncharacterized protein</fullName>
    </submittedName>
</protein>
<reference evidence="1" key="1">
    <citation type="submission" date="2022-12" db="EMBL/GenBank/DDBJ databases">
        <title>Vibrio parahaemolyticus become highly virulent by producing novel Tc toxins.</title>
        <authorList>
            <person name="Yang F."/>
            <person name="You Y."/>
            <person name="Lai Q."/>
            <person name="Xu L."/>
            <person name="Li F."/>
        </authorList>
    </citation>
    <scope>NUCLEOTIDE SEQUENCE</scope>
    <source>
        <strain evidence="1">Vp-HL-202005</strain>
    </source>
</reference>
<proteinExistence type="predicted"/>
<evidence type="ECO:0000313" key="2">
    <source>
        <dbReference type="Proteomes" id="UP001156560"/>
    </source>
</evidence>
<sequence>MLNQISDADFHSALDNEDELGSVIRVHLHIEYYVNELLKLLAVEPQSILSMKLDYSSKLDLLVALGVDEQTKPMLLQLGRLRNKFAHDLGYQLNNDNVGALYDKLPSAQKQLLHTCYKKVSCKSDGVNDKSYAALLPKSKFTLIAIVIRRHLITLVEKIDGQLVLEKIV</sequence>
<organism evidence="1 2">
    <name type="scientific">Vibrio parahaemolyticus</name>
    <dbReference type="NCBI Taxonomy" id="670"/>
    <lineage>
        <taxon>Bacteria</taxon>
        <taxon>Pseudomonadati</taxon>
        <taxon>Pseudomonadota</taxon>
        <taxon>Gammaproteobacteria</taxon>
        <taxon>Vibrionales</taxon>
        <taxon>Vibrionaceae</taxon>
        <taxon>Vibrio</taxon>
    </lineage>
</organism>
<gene>
    <name evidence="1" type="ORF">O1Q84_10345</name>
</gene>
<dbReference type="SUPFAM" id="SSF158668">
    <property type="entry name" value="MtlR-like"/>
    <property type="match status" value="1"/>
</dbReference>
<dbReference type="EMBL" id="CP114194">
    <property type="protein sequence ID" value="WAT89051.1"/>
    <property type="molecule type" value="Genomic_DNA"/>
</dbReference>
<dbReference type="RefSeq" id="WP_069505854.1">
    <property type="nucleotide sequence ID" value="NZ_CP080478.1"/>
</dbReference>
<dbReference type="InterPro" id="IPR038026">
    <property type="entry name" value="MtlR-like_sf"/>
</dbReference>
<dbReference type="AlphaFoldDB" id="A0AA47L5H3"/>